<evidence type="ECO:0000313" key="2">
    <source>
        <dbReference type="Proteomes" id="UP000325292"/>
    </source>
</evidence>
<evidence type="ECO:0000313" key="1">
    <source>
        <dbReference type="EMBL" id="AUW93988.1"/>
    </source>
</evidence>
<dbReference type="EMBL" id="CP019454">
    <property type="protein sequence ID" value="AUW93988.1"/>
    <property type="molecule type" value="Genomic_DNA"/>
</dbReference>
<dbReference type="Proteomes" id="UP000325292">
    <property type="component" value="Chromosome"/>
</dbReference>
<proteinExistence type="predicted"/>
<keyword evidence="2" id="KW-1185">Reference proteome</keyword>
<evidence type="ECO:0008006" key="3">
    <source>
        <dbReference type="Google" id="ProtNLM"/>
    </source>
</evidence>
<protein>
    <recommendedName>
        <fullName evidence="3">DUF3501 family protein</fullName>
    </recommendedName>
</protein>
<gene>
    <name evidence="1" type="ORF">BXT84_08530</name>
</gene>
<dbReference type="RefSeq" id="WP_103374144.1">
    <property type="nucleotide sequence ID" value="NZ_CP133983.1"/>
</dbReference>
<dbReference type="InterPro" id="IPR021890">
    <property type="entry name" value="DUF3501"/>
</dbReference>
<accession>A0ABM6RRE8</accession>
<sequence>MKPLTLADIASAEQFAKERDALRKRLIALKKIRRVDVGPRIAIVFENRETMRFQIQEMCRIEHITDPRLIQQEIDIYNELLPLGHAIGATLLIALTQEDDIAQVLQQLSGVEEHVFLVGEGFRVHAQAEAGRSTEEKTSAVHYLTFNFTLDQINALALSPRVSLAIHHAGYDFQTVLEDMTKASLLADLIH</sequence>
<name>A0ABM6RRE8_9FIRM</name>
<dbReference type="Pfam" id="PF12007">
    <property type="entry name" value="DUF3501"/>
    <property type="match status" value="1"/>
</dbReference>
<organism evidence="1 2">
    <name type="scientific">Sulfobacillus thermotolerans</name>
    <dbReference type="NCBI Taxonomy" id="338644"/>
    <lineage>
        <taxon>Bacteria</taxon>
        <taxon>Bacillati</taxon>
        <taxon>Bacillota</taxon>
        <taxon>Clostridia</taxon>
        <taxon>Eubacteriales</taxon>
        <taxon>Clostridiales Family XVII. Incertae Sedis</taxon>
        <taxon>Sulfobacillus</taxon>
    </lineage>
</organism>
<reference evidence="1 2" key="1">
    <citation type="journal article" date="2019" name="Sci. Rep.">
        <title>Sulfobacillus thermotolerans: new insights into resistance and metabolic capacities of acidophilic chemolithotrophs.</title>
        <authorList>
            <person name="Panyushkina A.E."/>
            <person name="Babenko V.V."/>
            <person name="Nikitina A.S."/>
            <person name="Selezneva O.V."/>
            <person name="Tsaplina I.A."/>
            <person name="Letarova M.A."/>
            <person name="Kostryukova E.S."/>
            <person name="Letarov A.V."/>
        </authorList>
    </citation>
    <scope>NUCLEOTIDE SEQUENCE [LARGE SCALE GENOMIC DNA]</scope>
    <source>
        <strain evidence="1 2">Kr1</strain>
    </source>
</reference>